<gene>
    <name evidence="1" type="ORF">BD311DRAFT_447645</name>
</gene>
<evidence type="ECO:0000313" key="1">
    <source>
        <dbReference type="EMBL" id="TBU26403.1"/>
    </source>
</evidence>
<dbReference type="Proteomes" id="UP000292957">
    <property type="component" value="Unassembled WGS sequence"/>
</dbReference>
<name>A0A4V6MVV9_9APHY</name>
<dbReference type="EMBL" id="ML143446">
    <property type="protein sequence ID" value="TBU26403.1"/>
    <property type="molecule type" value="Genomic_DNA"/>
</dbReference>
<sequence length="144" mass="15758">MRTCGLICTITPGTTGLLRLRVRTWTTLTRTGAFGAGFVSSILSFSAHASLVNTYSAAPSNPYGAPVHAGLSLTRRLEVLWLTDQRTAPGARQKRSSPCMTLAARSDSFQRISRLLAIGRTHRPIPAPMRTRSLWRHRGTPTLD</sequence>
<dbReference type="AlphaFoldDB" id="A0A4V6MVV9"/>
<proteinExistence type="predicted"/>
<accession>A0A4V6MVV9</accession>
<organism evidence="1">
    <name type="scientific">Dichomitus squalens</name>
    <dbReference type="NCBI Taxonomy" id="114155"/>
    <lineage>
        <taxon>Eukaryota</taxon>
        <taxon>Fungi</taxon>
        <taxon>Dikarya</taxon>
        <taxon>Basidiomycota</taxon>
        <taxon>Agaricomycotina</taxon>
        <taxon>Agaricomycetes</taxon>
        <taxon>Polyporales</taxon>
        <taxon>Polyporaceae</taxon>
        <taxon>Dichomitus</taxon>
    </lineage>
</organism>
<reference evidence="1" key="1">
    <citation type="submission" date="2019-01" db="EMBL/GenBank/DDBJ databases">
        <title>Draft genome sequences of three monokaryotic isolates of the white-rot basidiomycete fungus Dichomitus squalens.</title>
        <authorList>
            <consortium name="DOE Joint Genome Institute"/>
            <person name="Lopez S.C."/>
            <person name="Andreopoulos B."/>
            <person name="Pangilinan J."/>
            <person name="Lipzen A."/>
            <person name="Riley R."/>
            <person name="Ahrendt S."/>
            <person name="Ng V."/>
            <person name="Barry K."/>
            <person name="Daum C."/>
            <person name="Grigoriev I.V."/>
            <person name="Hilden K.S."/>
            <person name="Makela M.R."/>
            <person name="de Vries R.P."/>
        </authorList>
    </citation>
    <scope>NUCLEOTIDE SEQUENCE [LARGE SCALE GENOMIC DNA]</scope>
    <source>
        <strain evidence="1">OM18370.1</strain>
    </source>
</reference>
<protein>
    <submittedName>
        <fullName evidence="1">Uncharacterized protein</fullName>
    </submittedName>
</protein>